<accession>A0A6C0HAD3</accession>
<sequence>MSLDPLGIKVNNMKNKKSKNIWIATHNSANAVRPIFIFDVCTKNLANKIYKTPINISAIIADSLYFLYQPSKEGLL</sequence>
<reference evidence="1" key="1">
    <citation type="journal article" date="2020" name="Nature">
        <title>Giant virus diversity and host interactions through global metagenomics.</title>
        <authorList>
            <person name="Schulz F."/>
            <person name="Roux S."/>
            <person name="Paez-Espino D."/>
            <person name="Jungbluth S."/>
            <person name="Walsh D.A."/>
            <person name="Denef V.J."/>
            <person name="McMahon K.D."/>
            <person name="Konstantinidis K.T."/>
            <person name="Eloe-Fadrosh E.A."/>
            <person name="Kyrpides N.C."/>
            <person name="Woyke T."/>
        </authorList>
    </citation>
    <scope>NUCLEOTIDE SEQUENCE</scope>
    <source>
        <strain evidence="1">GVMAG-M-3300023179-86</strain>
    </source>
</reference>
<dbReference type="AlphaFoldDB" id="A0A6C0HAD3"/>
<protein>
    <submittedName>
        <fullName evidence="1">Uncharacterized protein</fullName>
    </submittedName>
</protein>
<evidence type="ECO:0000313" key="1">
    <source>
        <dbReference type="EMBL" id="QHT77561.1"/>
    </source>
</evidence>
<organism evidence="1">
    <name type="scientific">viral metagenome</name>
    <dbReference type="NCBI Taxonomy" id="1070528"/>
    <lineage>
        <taxon>unclassified sequences</taxon>
        <taxon>metagenomes</taxon>
        <taxon>organismal metagenomes</taxon>
    </lineage>
</organism>
<name>A0A6C0HAD3_9ZZZZ</name>
<dbReference type="EMBL" id="MN739919">
    <property type="protein sequence ID" value="QHT77561.1"/>
    <property type="molecule type" value="Genomic_DNA"/>
</dbReference>
<proteinExistence type="predicted"/>